<keyword evidence="2" id="KW-0238">DNA-binding</keyword>
<dbReference type="Gene3D" id="1.10.10.10">
    <property type="entry name" value="Winged helix-like DNA-binding domain superfamily/Winged helix DNA-binding domain"/>
    <property type="match status" value="1"/>
</dbReference>
<organism evidence="6 7">
    <name type="scientific">Gordonibacter massiliensis</name>
    <name type="common">ex Traore et al. 2017</name>
    <dbReference type="NCBI Taxonomy" id="1841863"/>
    <lineage>
        <taxon>Bacteria</taxon>
        <taxon>Bacillati</taxon>
        <taxon>Actinomycetota</taxon>
        <taxon>Coriobacteriia</taxon>
        <taxon>Eggerthellales</taxon>
        <taxon>Eggerthellaceae</taxon>
        <taxon>Gordonibacter</taxon>
    </lineage>
</organism>
<keyword evidence="4" id="KW-0812">Transmembrane</keyword>
<reference evidence="6 7" key="1">
    <citation type="submission" date="2020-08" db="EMBL/GenBank/DDBJ databases">
        <authorList>
            <person name="Liu C."/>
            <person name="Sun Q."/>
        </authorList>
    </citation>
    <scope>NUCLEOTIDE SEQUENCE [LARGE SCALE GENOMIC DNA]</scope>
    <source>
        <strain evidence="6 7">N22</strain>
    </source>
</reference>
<feature type="transmembrane region" description="Helical" evidence="4">
    <location>
        <begin position="100"/>
        <end position="122"/>
    </location>
</feature>
<evidence type="ECO:0000259" key="5">
    <source>
        <dbReference type="PROSITE" id="PS50043"/>
    </source>
</evidence>
<evidence type="ECO:0000256" key="1">
    <source>
        <dbReference type="ARBA" id="ARBA00023015"/>
    </source>
</evidence>
<feature type="transmembrane region" description="Helical" evidence="4">
    <location>
        <begin position="184"/>
        <end position="201"/>
    </location>
</feature>
<keyword evidence="3" id="KW-0804">Transcription</keyword>
<feature type="transmembrane region" description="Helical" evidence="4">
    <location>
        <begin position="128"/>
        <end position="148"/>
    </location>
</feature>
<dbReference type="InterPro" id="IPR036388">
    <property type="entry name" value="WH-like_DNA-bd_sf"/>
</dbReference>
<feature type="transmembrane region" description="Helical" evidence="4">
    <location>
        <begin position="258"/>
        <end position="278"/>
    </location>
</feature>
<feature type="transmembrane region" description="Helical" evidence="4">
    <location>
        <begin position="160"/>
        <end position="178"/>
    </location>
</feature>
<dbReference type="GO" id="GO:0006355">
    <property type="term" value="P:regulation of DNA-templated transcription"/>
    <property type="evidence" value="ECO:0007669"/>
    <property type="project" value="InterPro"/>
</dbReference>
<proteinExistence type="predicted"/>
<dbReference type="RefSeq" id="WP_185905929.1">
    <property type="nucleotide sequence ID" value="NZ_JACMSE010000010.1"/>
</dbReference>
<dbReference type="InterPro" id="IPR000792">
    <property type="entry name" value="Tscrpt_reg_LuxR_C"/>
</dbReference>
<sequence length="515" mass="55887">MKEQTEKGRASRVLRRLAGGRGPSPDSLVHEWSVLPTVAVSCYWIWLYIAYSLDVFVVSSDAFVRFDILQKGFGFLGAALFMIVVSRLRTATFFERTPFLALFSVGAGLSIVVVSALARAGVPLVPPVVFAAWLLMGAGTAAAFLRLFSGLQDAGQGRFCAINSLALFLSGFFYLLLLGLQDNVRLVLTVFVVCFTAFVPLSTPASSASAGDEAGAAASARKVGGKSAPVASATGEGAPSQTAGNAAVKALLSFRGELFLLSVVFGLAYCLGISLSIMSGSLEFIWLSLCVPGIFLMLYSVFLKNRVSVRVLLTFLFPIAAFLLLLLPFSNPFGLVLCCSLLVMCFTTYDVLNVVRLRSIIAANRLPQAKSWATGRYPQLAGLVLGWAVGYGMLLTDDALKALLPVVCVGLVVAIVAMLTRYVWKFSDAGGTAHVSEETVESVHDAITLRYRLSPREREVMELLVRGYSTERIGKDLHISYHTVKTHVYHIYQKVGVHAQQELIDLVEERLRLMR</sequence>
<name>A0A842JI91_9ACTN</name>
<evidence type="ECO:0000313" key="6">
    <source>
        <dbReference type="EMBL" id="MBC2890201.1"/>
    </source>
</evidence>
<dbReference type="SUPFAM" id="SSF46894">
    <property type="entry name" value="C-terminal effector domain of the bipartite response regulators"/>
    <property type="match status" value="1"/>
</dbReference>
<dbReference type="PRINTS" id="PR00038">
    <property type="entry name" value="HTHLUXR"/>
</dbReference>
<dbReference type="PROSITE" id="PS00622">
    <property type="entry name" value="HTH_LUXR_1"/>
    <property type="match status" value="1"/>
</dbReference>
<evidence type="ECO:0000256" key="4">
    <source>
        <dbReference type="SAM" id="Phobius"/>
    </source>
</evidence>
<evidence type="ECO:0000256" key="3">
    <source>
        <dbReference type="ARBA" id="ARBA00023163"/>
    </source>
</evidence>
<dbReference type="PROSITE" id="PS50043">
    <property type="entry name" value="HTH_LUXR_2"/>
    <property type="match status" value="1"/>
</dbReference>
<dbReference type="EMBL" id="JACMSE010000010">
    <property type="protein sequence ID" value="MBC2890201.1"/>
    <property type="molecule type" value="Genomic_DNA"/>
</dbReference>
<keyword evidence="1" id="KW-0805">Transcription regulation</keyword>
<protein>
    <recommendedName>
        <fullName evidence="5">HTH luxR-type domain-containing protein</fullName>
    </recommendedName>
</protein>
<feature type="domain" description="HTH luxR-type" evidence="5">
    <location>
        <begin position="446"/>
        <end position="511"/>
    </location>
</feature>
<feature type="transmembrane region" description="Helical" evidence="4">
    <location>
        <begin position="32"/>
        <end position="51"/>
    </location>
</feature>
<evidence type="ECO:0000256" key="2">
    <source>
        <dbReference type="ARBA" id="ARBA00023125"/>
    </source>
</evidence>
<dbReference type="AlphaFoldDB" id="A0A842JI91"/>
<feature type="transmembrane region" description="Helical" evidence="4">
    <location>
        <begin position="376"/>
        <end position="396"/>
    </location>
</feature>
<feature type="transmembrane region" description="Helical" evidence="4">
    <location>
        <begin position="284"/>
        <end position="302"/>
    </location>
</feature>
<dbReference type="GO" id="GO:0003677">
    <property type="term" value="F:DNA binding"/>
    <property type="evidence" value="ECO:0007669"/>
    <property type="project" value="UniProtKB-KW"/>
</dbReference>
<dbReference type="CDD" id="cd06170">
    <property type="entry name" value="LuxR_C_like"/>
    <property type="match status" value="1"/>
</dbReference>
<feature type="transmembrane region" description="Helical" evidence="4">
    <location>
        <begin position="333"/>
        <end position="355"/>
    </location>
</feature>
<keyword evidence="7" id="KW-1185">Reference proteome</keyword>
<feature type="transmembrane region" description="Helical" evidence="4">
    <location>
        <begin position="71"/>
        <end position="88"/>
    </location>
</feature>
<dbReference type="Pfam" id="PF00196">
    <property type="entry name" value="GerE"/>
    <property type="match status" value="1"/>
</dbReference>
<dbReference type="PANTHER" id="PTHR44688">
    <property type="entry name" value="DNA-BINDING TRANSCRIPTIONAL ACTIVATOR DEVR_DOSR"/>
    <property type="match status" value="1"/>
</dbReference>
<dbReference type="InterPro" id="IPR016032">
    <property type="entry name" value="Sig_transdc_resp-reg_C-effctor"/>
</dbReference>
<evidence type="ECO:0000313" key="7">
    <source>
        <dbReference type="Proteomes" id="UP000587396"/>
    </source>
</evidence>
<feature type="transmembrane region" description="Helical" evidence="4">
    <location>
        <begin position="402"/>
        <end position="424"/>
    </location>
</feature>
<dbReference type="PANTHER" id="PTHR44688:SF16">
    <property type="entry name" value="DNA-BINDING TRANSCRIPTIONAL ACTIVATOR DEVR_DOSR"/>
    <property type="match status" value="1"/>
</dbReference>
<gene>
    <name evidence="6" type="ORF">H7313_12755</name>
</gene>
<feature type="transmembrane region" description="Helical" evidence="4">
    <location>
        <begin position="309"/>
        <end position="327"/>
    </location>
</feature>
<dbReference type="SMART" id="SM00421">
    <property type="entry name" value="HTH_LUXR"/>
    <property type="match status" value="1"/>
</dbReference>
<keyword evidence="4" id="KW-0472">Membrane</keyword>
<accession>A0A842JI91</accession>
<comment type="caution">
    <text evidence="6">The sequence shown here is derived from an EMBL/GenBank/DDBJ whole genome shotgun (WGS) entry which is preliminary data.</text>
</comment>
<keyword evidence="4" id="KW-1133">Transmembrane helix</keyword>
<dbReference type="Proteomes" id="UP000587396">
    <property type="component" value="Unassembled WGS sequence"/>
</dbReference>